<accession>A0A7M7LPT3</accession>
<dbReference type="PANTHER" id="PTHR39313:SF1">
    <property type="entry name" value="IM:7138239"/>
    <property type="match status" value="1"/>
</dbReference>
<name>A0A7M7LPT3_STRPU</name>
<dbReference type="GO" id="GO:0048598">
    <property type="term" value="P:embryonic morphogenesis"/>
    <property type="evidence" value="ECO:0000318"/>
    <property type="project" value="GO_Central"/>
</dbReference>
<evidence type="ECO:0000256" key="2">
    <source>
        <dbReference type="SAM" id="SignalP"/>
    </source>
</evidence>
<sequence>MQVLGINILGILLHVATLANAQNVEDTRNGGRGHINLDDQYIHGEELHTHHQYNHERIKRTMAEQPPFLRNTPSSHASAPSSLLTSSSSSRSKSPPTTTNSRNPAFSELLAQLLGSAEDGDGSPPERVSPERLALSSSSLSLSSSISSAPSLPGVACAYCVRRPRHDTIGHDTNGDEIQLDVGTCRKRIRKKLRSQDSSRHRCSTCGPSYMCVPSNSLMERAHLPTGSSEHRVIVNCTCQERSPPRCVRRPHVVTFSPNSRYETSIDVGTCEGDCPGESDNFGCKPVTNKTVAFRDPNGARTVETIQDCACTSGCFRATHMESIYALKWNSTANQTQVMSVDLDVGKCVGTCPPSEHCVIPGERGICMMALTVPSTSCNAKSRQEHIFILPNGRRHSIYSITDCSCPSSDKT</sequence>
<dbReference type="GeneID" id="100889313"/>
<reference evidence="3" key="2">
    <citation type="submission" date="2021-01" db="UniProtKB">
        <authorList>
            <consortium name="EnsemblMetazoa"/>
        </authorList>
    </citation>
    <scope>IDENTIFICATION</scope>
</reference>
<dbReference type="InParanoid" id="A0A7M7LPT3"/>
<organism evidence="3 4">
    <name type="scientific">Strongylocentrotus purpuratus</name>
    <name type="common">Purple sea urchin</name>
    <dbReference type="NCBI Taxonomy" id="7668"/>
    <lineage>
        <taxon>Eukaryota</taxon>
        <taxon>Metazoa</taxon>
        <taxon>Echinodermata</taxon>
        <taxon>Eleutherozoa</taxon>
        <taxon>Echinozoa</taxon>
        <taxon>Echinoidea</taxon>
        <taxon>Euechinoidea</taxon>
        <taxon>Echinacea</taxon>
        <taxon>Camarodonta</taxon>
        <taxon>Echinidea</taxon>
        <taxon>Strongylocentrotidae</taxon>
        <taxon>Strongylocentrotus</taxon>
    </lineage>
</organism>
<dbReference type="AlphaFoldDB" id="A0A7M7LPT3"/>
<dbReference type="KEGG" id="spu:100889313"/>
<reference evidence="4" key="1">
    <citation type="submission" date="2015-02" db="EMBL/GenBank/DDBJ databases">
        <title>Genome sequencing for Strongylocentrotus purpuratus.</title>
        <authorList>
            <person name="Murali S."/>
            <person name="Liu Y."/>
            <person name="Vee V."/>
            <person name="English A."/>
            <person name="Wang M."/>
            <person name="Skinner E."/>
            <person name="Han Y."/>
            <person name="Muzny D.M."/>
            <person name="Worley K.C."/>
            <person name="Gibbs R.A."/>
        </authorList>
    </citation>
    <scope>NUCLEOTIDE SEQUENCE</scope>
</reference>
<feature type="signal peptide" evidence="2">
    <location>
        <begin position="1"/>
        <end position="21"/>
    </location>
</feature>
<evidence type="ECO:0000256" key="1">
    <source>
        <dbReference type="SAM" id="MobiDB-lite"/>
    </source>
</evidence>
<dbReference type="OrthoDB" id="636685at2759"/>
<feature type="chain" id="PRO_5029635259" evidence="2">
    <location>
        <begin position="22"/>
        <end position="412"/>
    </location>
</feature>
<evidence type="ECO:0000313" key="4">
    <source>
        <dbReference type="Proteomes" id="UP000007110"/>
    </source>
</evidence>
<feature type="compositionally biased region" description="Low complexity" evidence="1">
    <location>
        <begin position="72"/>
        <end position="104"/>
    </location>
</feature>
<feature type="region of interest" description="Disordered" evidence="1">
    <location>
        <begin position="67"/>
        <end position="104"/>
    </location>
</feature>
<protein>
    <submittedName>
        <fullName evidence="3">Uncharacterized protein</fullName>
    </submittedName>
</protein>
<evidence type="ECO:0000313" key="3">
    <source>
        <dbReference type="EnsemblMetazoa" id="XP_003731283"/>
    </source>
</evidence>
<dbReference type="OMA" id="ATHMESI"/>
<keyword evidence="4" id="KW-1185">Reference proteome</keyword>
<keyword evidence="2" id="KW-0732">Signal</keyword>
<dbReference type="Proteomes" id="UP000007110">
    <property type="component" value="Unassembled WGS sequence"/>
</dbReference>
<dbReference type="RefSeq" id="XP_003731283.1">
    <property type="nucleotide sequence ID" value="XM_003731235.3"/>
</dbReference>
<dbReference type="PANTHER" id="PTHR39313">
    <property type="entry name" value="IM:7138239"/>
    <property type="match status" value="1"/>
</dbReference>
<dbReference type="EnsemblMetazoa" id="XM_003731235">
    <property type="protein sequence ID" value="XP_003731283"/>
    <property type="gene ID" value="LOC100889313"/>
</dbReference>
<proteinExistence type="predicted"/>